<dbReference type="InterPro" id="IPR008271">
    <property type="entry name" value="Ser/Thr_kinase_AS"/>
</dbReference>
<dbReference type="Gramene" id="Pp3c23_22360V3.2">
    <property type="protein sequence ID" value="Pp3c23_22360V3.2"/>
    <property type="gene ID" value="Pp3c23_22360"/>
</dbReference>
<keyword evidence="22" id="KW-1185">Reference proteome</keyword>
<evidence type="ECO:0000256" key="11">
    <source>
        <dbReference type="ARBA" id="ARBA00022777"/>
    </source>
</evidence>
<dbReference type="SMART" id="SM00220">
    <property type="entry name" value="S_TKc"/>
    <property type="match status" value="1"/>
</dbReference>
<evidence type="ECO:0000256" key="15">
    <source>
        <dbReference type="ARBA" id="ARBA00023180"/>
    </source>
</evidence>
<keyword evidence="13 18" id="KW-1133">Transmembrane helix</keyword>
<dbReference type="PANTHER" id="PTHR45974:SF266">
    <property type="entry name" value="LEUCINE-RICH REPEAT RECEPTOR PROTEIN KINASE HPCA1"/>
    <property type="match status" value="1"/>
</dbReference>
<keyword evidence="11" id="KW-0418">Kinase</keyword>
<dbReference type="Gramene" id="Pp3c23_22360V3.1">
    <property type="protein sequence ID" value="Pp3c23_22360V3.1"/>
    <property type="gene ID" value="Pp3c23_22360"/>
</dbReference>
<dbReference type="Proteomes" id="UP000006727">
    <property type="component" value="Chromosome 23"/>
</dbReference>
<dbReference type="InterPro" id="IPR000719">
    <property type="entry name" value="Prot_kinase_dom"/>
</dbReference>
<keyword evidence="10 16" id="KW-0547">Nucleotide-binding</keyword>
<dbReference type="OrthoDB" id="2020077at2759"/>
<name>A0A2K1IKE5_PHYPA</name>
<dbReference type="PROSITE" id="PS00108">
    <property type="entry name" value="PROTEIN_KINASE_ST"/>
    <property type="match status" value="1"/>
</dbReference>
<evidence type="ECO:0000256" key="14">
    <source>
        <dbReference type="ARBA" id="ARBA00023136"/>
    </source>
</evidence>
<dbReference type="AlphaFoldDB" id="A0A2K1IKE5"/>
<feature type="domain" description="Protein kinase" evidence="19">
    <location>
        <begin position="659"/>
        <end position="932"/>
    </location>
</feature>
<evidence type="ECO:0000256" key="18">
    <source>
        <dbReference type="SAM" id="Phobius"/>
    </source>
</evidence>
<feature type="region of interest" description="Disordered" evidence="17">
    <location>
        <begin position="954"/>
        <end position="987"/>
    </location>
</feature>
<dbReference type="InterPro" id="IPR032675">
    <property type="entry name" value="LRR_dom_sf"/>
</dbReference>
<keyword evidence="4" id="KW-0723">Serine/threonine-protein kinase</keyword>
<keyword evidence="14 18" id="KW-0472">Membrane</keyword>
<keyword evidence="8" id="KW-0732">Signal</keyword>
<reference evidence="20 22" key="1">
    <citation type="journal article" date="2008" name="Science">
        <title>The Physcomitrella genome reveals evolutionary insights into the conquest of land by plants.</title>
        <authorList>
            <person name="Rensing S."/>
            <person name="Lang D."/>
            <person name="Zimmer A."/>
            <person name="Terry A."/>
            <person name="Salamov A."/>
            <person name="Shapiro H."/>
            <person name="Nishiyama T."/>
            <person name="Perroud P.-F."/>
            <person name="Lindquist E."/>
            <person name="Kamisugi Y."/>
            <person name="Tanahashi T."/>
            <person name="Sakakibara K."/>
            <person name="Fujita T."/>
            <person name="Oishi K."/>
            <person name="Shin-I T."/>
            <person name="Kuroki Y."/>
            <person name="Toyoda A."/>
            <person name="Suzuki Y."/>
            <person name="Hashimoto A."/>
            <person name="Yamaguchi K."/>
            <person name="Sugano A."/>
            <person name="Kohara Y."/>
            <person name="Fujiyama A."/>
            <person name="Anterola A."/>
            <person name="Aoki S."/>
            <person name="Ashton N."/>
            <person name="Barbazuk W.B."/>
            <person name="Barker E."/>
            <person name="Bennetzen J."/>
            <person name="Bezanilla M."/>
            <person name="Blankenship R."/>
            <person name="Cho S.H."/>
            <person name="Dutcher S."/>
            <person name="Estelle M."/>
            <person name="Fawcett J.A."/>
            <person name="Gundlach H."/>
            <person name="Hanada K."/>
            <person name="Heyl A."/>
            <person name="Hicks K.A."/>
            <person name="Hugh J."/>
            <person name="Lohr M."/>
            <person name="Mayer K."/>
            <person name="Melkozernov A."/>
            <person name="Murata T."/>
            <person name="Nelson D."/>
            <person name="Pils B."/>
            <person name="Prigge M."/>
            <person name="Reiss B."/>
            <person name="Renner T."/>
            <person name="Rombauts S."/>
            <person name="Rushton P."/>
            <person name="Sanderfoot A."/>
            <person name="Schween G."/>
            <person name="Shiu S.-H."/>
            <person name="Stueber K."/>
            <person name="Theodoulou F.L."/>
            <person name="Tu H."/>
            <person name="Van de Peer Y."/>
            <person name="Verrier P.J."/>
            <person name="Waters E."/>
            <person name="Wood A."/>
            <person name="Yang L."/>
            <person name="Cove D."/>
            <person name="Cuming A."/>
            <person name="Hasebe M."/>
            <person name="Lucas S."/>
            <person name="Mishler D.B."/>
            <person name="Reski R."/>
            <person name="Grigoriev I."/>
            <person name="Quatrano R.S."/>
            <person name="Boore J.L."/>
        </authorList>
    </citation>
    <scope>NUCLEOTIDE SEQUENCE [LARGE SCALE GENOMIC DNA]</scope>
    <source>
        <strain evidence="21 22">cv. Gransden 2004</strain>
    </source>
</reference>
<dbReference type="Pfam" id="PF07714">
    <property type="entry name" value="PK_Tyr_Ser-Thr"/>
    <property type="match status" value="1"/>
</dbReference>
<dbReference type="RefSeq" id="XP_024362574.1">
    <property type="nucleotide sequence ID" value="XM_024506806.2"/>
</dbReference>
<comment type="similarity">
    <text evidence="2">Belongs to the protein kinase superfamily. Ser/Thr protein kinase family.</text>
</comment>
<dbReference type="PANTHER" id="PTHR45974">
    <property type="entry name" value="RECEPTOR-LIKE PROTEIN 55"/>
    <property type="match status" value="1"/>
</dbReference>
<evidence type="ECO:0000256" key="16">
    <source>
        <dbReference type="PROSITE-ProRule" id="PRU10141"/>
    </source>
</evidence>
<evidence type="ECO:0000256" key="8">
    <source>
        <dbReference type="ARBA" id="ARBA00022729"/>
    </source>
</evidence>
<dbReference type="PaxDb" id="3218-PP1S319_23V6.1"/>
<feature type="transmembrane region" description="Helical" evidence="18">
    <location>
        <begin position="591"/>
        <end position="615"/>
    </location>
</feature>
<dbReference type="InterPro" id="IPR001245">
    <property type="entry name" value="Ser-Thr/Tyr_kinase_cat_dom"/>
</dbReference>
<dbReference type="EC" id="2.7.11.1" evidence="3"/>
<keyword evidence="12 16" id="KW-0067">ATP-binding</keyword>
<protein>
    <recommendedName>
        <fullName evidence="3">non-specific serine/threonine protein kinase</fullName>
        <ecNumber evidence="3">2.7.11.1</ecNumber>
    </recommendedName>
</protein>
<keyword evidence="9" id="KW-0677">Repeat</keyword>
<evidence type="ECO:0000256" key="9">
    <source>
        <dbReference type="ARBA" id="ARBA00022737"/>
    </source>
</evidence>
<dbReference type="InterPro" id="IPR013210">
    <property type="entry name" value="LRR_N_plant-typ"/>
</dbReference>
<evidence type="ECO:0000313" key="20">
    <source>
        <dbReference type="EMBL" id="PNR29748.1"/>
    </source>
</evidence>
<evidence type="ECO:0000256" key="1">
    <source>
        <dbReference type="ARBA" id="ARBA00004167"/>
    </source>
</evidence>
<dbReference type="Gene3D" id="3.30.200.20">
    <property type="entry name" value="Phosphorylase Kinase, domain 1"/>
    <property type="match status" value="1"/>
</dbReference>
<dbReference type="GO" id="GO:0005524">
    <property type="term" value="F:ATP binding"/>
    <property type="evidence" value="ECO:0007669"/>
    <property type="project" value="UniProtKB-UniRule"/>
</dbReference>
<dbReference type="GeneID" id="112275963"/>
<keyword evidence="6" id="KW-0808">Transferase</keyword>
<dbReference type="Gene3D" id="1.10.510.10">
    <property type="entry name" value="Transferase(Phosphotransferase) domain 1"/>
    <property type="match status" value="1"/>
</dbReference>
<evidence type="ECO:0000256" key="17">
    <source>
        <dbReference type="SAM" id="MobiDB-lite"/>
    </source>
</evidence>
<keyword evidence="7 18" id="KW-0812">Transmembrane</keyword>
<evidence type="ECO:0000256" key="3">
    <source>
        <dbReference type="ARBA" id="ARBA00012513"/>
    </source>
</evidence>
<keyword evidence="15" id="KW-0325">Glycoprotein</keyword>
<dbReference type="PROSITE" id="PS50011">
    <property type="entry name" value="PROTEIN_KINASE_DOM"/>
    <property type="match status" value="1"/>
</dbReference>
<dbReference type="CDD" id="cd14066">
    <property type="entry name" value="STKc_IRAK"/>
    <property type="match status" value="1"/>
</dbReference>
<evidence type="ECO:0000256" key="4">
    <source>
        <dbReference type="ARBA" id="ARBA00022527"/>
    </source>
</evidence>
<dbReference type="InterPro" id="IPR017441">
    <property type="entry name" value="Protein_kinase_ATP_BS"/>
</dbReference>
<dbReference type="EnsemblPlants" id="Pp3c23_22360V3.1">
    <property type="protein sequence ID" value="Pp3c23_22360V3.1"/>
    <property type="gene ID" value="Pp3c23_22360"/>
</dbReference>
<feature type="transmembrane region" description="Helical" evidence="18">
    <location>
        <begin position="846"/>
        <end position="865"/>
    </location>
</feature>
<evidence type="ECO:0000313" key="21">
    <source>
        <dbReference type="EnsemblPlants" id="Pp3c23_22360V3.1"/>
    </source>
</evidence>
<evidence type="ECO:0000313" key="22">
    <source>
        <dbReference type="Proteomes" id="UP000006727"/>
    </source>
</evidence>
<dbReference type="FunFam" id="3.30.200.20:FF:000394">
    <property type="entry name" value="Leucine-rich repeat receptor-like protein kinase"/>
    <property type="match status" value="1"/>
</dbReference>
<evidence type="ECO:0000256" key="2">
    <source>
        <dbReference type="ARBA" id="ARBA00008684"/>
    </source>
</evidence>
<reference evidence="20 22" key="2">
    <citation type="journal article" date="2018" name="Plant J.">
        <title>The Physcomitrella patens chromosome-scale assembly reveals moss genome structure and evolution.</title>
        <authorList>
            <person name="Lang D."/>
            <person name="Ullrich K.K."/>
            <person name="Murat F."/>
            <person name="Fuchs J."/>
            <person name="Jenkins J."/>
            <person name="Haas F.B."/>
            <person name="Piednoel M."/>
            <person name="Gundlach H."/>
            <person name="Van Bel M."/>
            <person name="Meyberg R."/>
            <person name="Vives C."/>
            <person name="Morata J."/>
            <person name="Symeonidi A."/>
            <person name="Hiss M."/>
            <person name="Muchero W."/>
            <person name="Kamisugi Y."/>
            <person name="Saleh O."/>
            <person name="Blanc G."/>
            <person name="Decker E.L."/>
            <person name="van Gessel N."/>
            <person name="Grimwood J."/>
            <person name="Hayes R.D."/>
            <person name="Graham S.W."/>
            <person name="Gunter L.E."/>
            <person name="McDaniel S.F."/>
            <person name="Hoernstein S.N.W."/>
            <person name="Larsson A."/>
            <person name="Li F.W."/>
            <person name="Perroud P.F."/>
            <person name="Phillips J."/>
            <person name="Ranjan P."/>
            <person name="Rokshar D.S."/>
            <person name="Rothfels C.J."/>
            <person name="Schneider L."/>
            <person name="Shu S."/>
            <person name="Stevenson D.W."/>
            <person name="Thummler F."/>
            <person name="Tillich M."/>
            <person name="Villarreal Aguilar J.C."/>
            <person name="Widiez T."/>
            <person name="Wong G.K."/>
            <person name="Wymore A."/>
            <person name="Zhang Y."/>
            <person name="Zimmer A.D."/>
            <person name="Quatrano R.S."/>
            <person name="Mayer K.F.X."/>
            <person name="Goodstein D."/>
            <person name="Casacuberta J.M."/>
            <person name="Vandepoele K."/>
            <person name="Reski R."/>
            <person name="Cuming A.C."/>
            <person name="Tuskan G.A."/>
            <person name="Maumus F."/>
            <person name="Salse J."/>
            <person name="Schmutz J."/>
            <person name="Rensing S.A."/>
        </authorList>
    </citation>
    <scope>NUCLEOTIDE SEQUENCE [LARGE SCALE GENOMIC DNA]</scope>
    <source>
        <strain evidence="21 22">cv. Gransden 2004</strain>
    </source>
</reference>
<dbReference type="EnsemblPlants" id="Pp3c23_22360V3.2">
    <property type="protein sequence ID" value="Pp3c23_22360V3.2"/>
    <property type="gene ID" value="Pp3c23_22360"/>
</dbReference>
<dbReference type="Gene3D" id="3.80.10.10">
    <property type="entry name" value="Ribonuclease Inhibitor"/>
    <property type="match status" value="3"/>
</dbReference>
<reference evidence="21" key="3">
    <citation type="submission" date="2020-12" db="UniProtKB">
        <authorList>
            <consortium name="EnsemblPlants"/>
        </authorList>
    </citation>
    <scope>IDENTIFICATION</scope>
</reference>
<dbReference type="FunFam" id="3.80.10.10:FF:002046">
    <property type="entry name" value="Predicted protein"/>
    <property type="match status" value="1"/>
</dbReference>
<evidence type="ECO:0000256" key="6">
    <source>
        <dbReference type="ARBA" id="ARBA00022679"/>
    </source>
</evidence>
<dbReference type="SUPFAM" id="SSF52058">
    <property type="entry name" value="L domain-like"/>
    <property type="match status" value="1"/>
</dbReference>
<evidence type="ECO:0000256" key="10">
    <source>
        <dbReference type="ARBA" id="ARBA00022741"/>
    </source>
</evidence>
<evidence type="ECO:0000256" key="5">
    <source>
        <dbReference type="ARBA" id="ARBA00022614"/>
    </source>
</evidence>
<comment type="subcellular location">
    <subcellularLocation>
        <location evidence="1">Membrane</location>
        <topology evidence="1">Single-pass membrane protein</topology>
    </subcellularLocation>
</comment>
<accession>A0A2K1IKE5</accession>
<gene>
    <name evidence="21" type="primary">LOC112275963</name>
    <name evidence="20" type="ORF">PHYPA_028442</name>
</gene>
<dbReference type="GO" id="GO:0016020">
    <property type="term" value="C:membrane"/>
    <property type="evidence" value="ECO:0007669"/>
    <property type="project" value="UniProtKB-SubCell"/>
</dbReference>
<dbReference type="SUPFAM" id="SSF56112">
    <property type="entry name" value="Protein kinase-like (PK-like)"/>
    <property type="match status" value="1"/>
</dbReference>
<dbReference type="FunFam" id="1.10.510.10:FF:000453">
    <property type="entry name" value="LRR receptor-like serine/threonine-protein kinase HSL2"/>
    <property type="match status" value="1"/>
</dbReference>
<dbReference type="PROSITE" id="PS00107">
    <property type="entry name" value="PROTEIN_KINASE_ATP"/>
    <property type="match status" value="1"/>
</dbReference>
<feature type="binding site" evidence="16">
    <location>
        <position position="687"/>
    </location>
    <ligand>
        <name>ATP</name>
        <dbReference type="ChEBI" id="CHEBI:30616"/>
    </ligand>
</feature>
<sequence length="987" mass="108463">MIAVAGRATRIDLHYTGQQMKLRRARSWMASKMRVVFLIMFISLLNLSALFSAVALSDSVETAALLAFKKAQPDPDGKLSSWIGNNPCGPPEWQGIYCDVADRTTNVSHVIEIRAMNYNLRGTLVPELGNLSRLLRLNVMNTGLTGTIPSDLGKLRNLRLFLVNDNRLEGSLPPELGGLTNMTRFQVDANRLSGPIPAEFGNLTSVRHLHMNNNSFSDVIPPDLGRLGRLNHLILDHNLIRGPLPVALANAPALTIIQLDDNPIGSSLPVAWARIPTLIKLSLRNCSITDTVPNIQDMSNLTFIDMSYNNLRGSLPTNISSQMITLGFSNNRLNGIIPPEYAALDYIQNLDVSNNNLEGSIPAFGAGKSFTNDSQIVVLDLQNNNFSGWDVKTVELTSHSNKTIWLDGNDVFCGNNSNYITAQVQRRVCTGSDPLAYWDSPLLFATGCTSCDSPAVAVNRGLSPNMTCGCAVPITVKIRLKSPSFTYFDASYISYIEGLTARALSISQYQVVLSAATRVSQLYSQDITLLVFPAVASTFTQTEYDNIFFQFASWNVSAGEEWSVSFAGPYDFMDLFRGVGSAKKNGLGTGVVVGIVVGAVAVASALAALLTFLLLRRRSKYSNRNNSKLYGGMMLPPGIKIQGVKGFTFEDVSRATNNFNPDNELGQGGYGKVYKGVLPDGIPVAIKRAEEGSMQNAVQFYTEIELLSRVHHRNLVSLLGYCNDRGEQMLVYEFMAGGTLRDHLTPTEIMGFARRLHIALGTARGILYLHTEADPPIFHRDIKASNILLDERYNAKVADFGLSKLAPMPDPNGATPQHVSTIVKGTPGYLDPEYFLTQKLTDKTDVYSFGIVLLELITGMFPIAYGKNIVREVNRAMEEGDIMSIADPQMGTFPSKQGLEPLLKLALACCQNESDARPRMVDIVRELEDIWRINKLKVSDSWKEDPDTFSIELGHRKAHSSGEPSSNSWQDMSCDMKASLKGKIDPR</sequence>
<dbReference type="EMBL" id="ABEU02000023">
    <property type="protein sequence ID" value="PNR29748.1"/>
    <property type="molecule type" value="Genomic_DNA"/>
</dbReference>
<dbReference type="Pfam" id="PF08263">
    <property type="entry name" value="LRRNT_2"/>
    <property type="match status" value="1"/>
</dbReference>
<dbReference type="InterPro" id="IPR055414">
    <property type="entry name" value="LRR_R13L4/SHOC2-like"/>
</dbReference>
<organism evidence="20">
    <name type="scientific">Physcomitrium patens</name>
    <name type="common">Spreading-leaved earth moss</name>
    <name type="synonym">Physcomitrella patens</name>
    <dbReference type="NCBI Taxonomy" id="3218"/>
    <lineage>
        <taxon>Eukaryota</taxon>
        <taxon>Viridiplantae</taxon>
        <taxon>Streptophyta</taxon>
        <taxon>Embryophyta</taxon>
        <taxon>Bryophyta</taxon>
        <taxon>Bryophytina</taxon>
        <taxon>Bryopsida</taxon>
        <taxon>Funariidae</taxon>
        <taxon>Funariales</taxon>
        <taxon>Funariaceae</taxon>
        <taxon>Physcomitrium</taxon>
    </lineage>
</organism>
<keyword evidence="5" id="KW-0433">Leucine-rich repeat</keyword>
<evidence type="ECO:0000259" key="19">
    <source>
        <dbReference type="PROSITE" id="PS50011"/>
    </source>
</evidence>
<dbReference type="KEGG" id="ppp:112275963"/>
<dbReference type="InterPro" id="IPR011009">
    <property type="entry name" value="Kinase-like_dom_sf"/>
</dbReference>
<feature type="compositionally biased region" description="Polar residues" evidence="17">
    <location>
        <begin position="962"/>
        <end position="971"/>
    </location>
</feature>
<dbReference type="GO" id="GO:0004674">
    <property type="term" value="F:protein serine/threonine kinase activity"/>
    <property type="evidence" value="ECO:0007669"/>
    <property type="project" value="UniProtKB-KW"/>
</dbReference>
<evidence type="ECO:0000256" key="7">
    <source>
        <dbReference type="ARBA" id="ARBA00022692"/>
    </source>
</evidence>
<dbReference type="Pfam" id="PF23598">
    <property type="entry name" value="LRR_14"/>
    <property type="match status" value="1"/>
</dbReference>
<evidence type="ECO:0000256" key="13">
    <source>
        <dbReference type="ARBA" id="ARBA00022989"/>
    </source>
</evidence>
<proteinExistence type="inferred from homology"/>
<evidence type="ECO:0000256" key="12">
    <source>
        <dbReference type="ARBA" id="ARBA00022840"/>
    </source>
</evidence>